<dbReference type="InterPro" id="IPR055259">
    <property type="entry name" value="YkvP/CgeB_Glyco_trans-like"/>
</dbReference>
<comment type="caution">
    <text evidence="2">The sequence shown here is derived from an EMBL/GenBank/DDBJ whole genome shotgun (WGS) entry which is preliminary data.</text>
</comment>
<dbReference type="RefSeq" id="WP_273158310.1">
    <property type="nucleotide sequence ID" value="NZ_JABZSJ010000003.1"/>
</dbReference>
<dbReference type="Pfam" id="PF13524">
    <property type="entry name" value="Glyco_trans_1_2"/>
    <property type="match status" value="1"/>
</dbReference>
<dbReference type="Gene3D" id="3.40.50.2000">
    <property type="entry name" value="Glycogen Phosphorylase B"/>
    <property type="match status" value="1"/>
</dbReference>
<evidence type="ECO:0000313" key="3">
    <source>
        <dbReference type="Proteomes" id="UP000771736"/>
    </source>
</evidence>
<accession>A0A930HKL6</accession>
<evidence type="ECO:0000313" key="2">
    <source>
        <dbReference type="EMBL" id="MBF1383534.1"/>
    </source>
</evidence>
<dbReference type="Proteomes" id="UP000771736">
    <property type="component" value="Unassembled WGS sequence"/>
</dbReference>
<feature type="domain" description="Spore protein YkvP/CgeB glycosyl transferase-like" evidence="1">
    <location>
        <begin position="238"/>
        <end position="358"/>
    </location>
</feature>
<dbReference type="SUPFAM" id="SSF53756">
    <property type="entry name" value="UDP-Glycosyltransferase/glycogen phosphorylase"/>
    <property type="match status" value="1"/>
</dbReference>
<organism evidence="2 3">
    <name type="scientific">Prevotella aurantiaca</name>
    <dbReference type="NCBI Taxonomy" id="596085"/>
    <lineage>
        <taxon>Bacteria</taxon>
        <taxon>Pseudomonadati</taxon>
        <taxon>Bacteroidota</taxon>
        <taxon>Bacteroidia</taxon>
        <taxon>Bacteroidales</taxon>
        <taxon>Prevotellaceae</taxon>
        <taxon>Prevotella</taxon>
    </lineage>
</organism>
<proteinExistence type="predicted"/>
<dbReference type="AlphaFoldDB" id="A0A930HKL6"/>
<reference evidence="2" key="1">
    <citation type="submission" date="2020-04" db="EMBL/GenBank/DDBJ databases">
        <title>Deep metagenomics examines the oral microbiome during advanced dental caries in children, revealing novel taxa and co-occurrences with host molecules.</title>
        <authorList>
            <person name="Baker J.L."/>
            <person name="Morton J.T."/>
            <person name="Dinis M."/>
            <person name="Alvarez R."/>
            <person name="Tran N.C."/>
            <person name="Knight R."/>
            <person name="Edlund A."/>
        </authorList>
    </citation>
    <scope>NUCLEOTIDE SEQUENCE</scope>
    <source>
        <strain evidence="2">JCVI_44_bin.5</strain>
    </source>
</reference>
<name>A0A930HKL6_9BACT</name>
<sequence>MKILLIGEYSNVHNTLKAGLERLGHNVIVASNGDYWKAYPRDINLARPSGRFAGLRLILHLLVNLHKLRGYDIVQIINPVFIDLKAKRIQYIYNYLRRHNKKIVMGAFGMDYYWAHVNSTTMPLRYSDFNIGKNLRTNKDAIIEKRDWLGTDKELLNKTIAKDCDGIIAGLYEYQVCYQPFFPDKTKFIPFPIITEGKKTQVERKGGMLKLFIGISKNRSEYKGTDIMLRAAEAVKAKYPERLDLRIAEGIPFDQYVKLMDGSDAILDQLYSYTPSMNPLEAMSRGIICIGGGEPENYEILNETQLHPIINVQPTYESCYEQIKQLVLHPERIQKLQQESIDYIRKHHDHIKVAKQYESFYKAILTK</sequence>
<evidence type="ECO:0000259" key="1">
    <source>
        <dbReference type="Pfam" id="PF13524"/>
    </source>
</evidence>
<gene>
    <name evidence="2" type="ORF">HXN26_01545</name>
</gene>
<protein>
    <submittedName>
        <fullName evidence="2">Glycosyltransferase family 1 protein</fullName>
    </submittedName>
</protein>
<dbReference type="EMBL" id="JABZSJ010000003">
    <property type="protein sequence ID" value="MBF1383534.1"/>
    <property type="molecule type" value="Genomic_DNA"/>
</dbReference>